<gene>
    <name evidence="2" type="ORF">HOLleu_21791</name>
</gene>
<evidence type="ECO:0000313" key="2">
    <source>
        <dbReference type="EMBL" id="KAJ8034795.1"/>
    </source>
</evidence>
<evidence type="ECO:0000313" key="3">
    <source>
        <dbReference type="Proteomes" id="UP001152320"/>
    </source>
</evidence>
<feature type="compositionally biased region" description="Polar residues" evidence="1">
    <location>
        <begin position="49"/>
        <end position="67"/>
    </location>
</feature>
<protein>
    <submittedName>
        <fullName evidence="2">Uncharacterized protein</fullName>
    </submittedName>
</protein>
<dbReference type="EMBL" id="JAIZAY010000010">
    <property type="protein sequence ID" value="KAJ8034795.1"/>
    <property type="molecule type" value="Genomic_DNA"/>
</dbReference>
<feature type="region of interest" description="Disordered" evidence="1">
    <location>
        <begin position="47"/>
        <end position="79"/>
    </location>
</feature>
<accession>A0A9Q1BXX4</accession>
<keyword evidence="3" id="KW-1185">Reference proteome</keyword>
<sequence>MVHFFNYNTKYIQYYLATASCRIQLRIKARYRLGTVSTPEVRSLVGTVKATSPNRLDRSSNNSTNRNFGGKIEHKHDRA</sequence>
<proteinExistence type="predicted"/>
<reference evidence="2" key="1">
    <citation type="submission" date="2021-10" db="EMBL/GenBank/DDBJ databases">
        <title>Tropical sea cucumber genome reveals ecological adaptation and Cuvierian tubules defense mechanism.</title>
        <authorList>
            <person name="Chen T."/>
        </authorList>
    </citation>
    <scope>NUCLEOTIDE SEQUENCE</scope>
    <source>
        <strain evidence="2">Nanhai2018</strain>
        <tissue evidence="2">Muscle</tissue>
    </source>
</reference>
<name>A0A9Q1BXX4_HOLLE</name>
<dbReference type="Proteomes" id="UP001152320">
    <property type="component" value="Chromosome 10"/>
</dbReference>
<organism evidence="2 3">
    <name type="scientific">Holothuria leucospilota</name>
    <name type="common">Black long sea cucumber</name>
    <name type="synonym">Mertensiothuria leucospilota</name>
    <dbReference type="NCBI Taxonomy" id="206669"/>
    <lineage>
        <taxon>Eukaryota</taxon>
        <taxon>Metazoa</taxon>
        <taxon>Echinodermata</taxon>
        <taxon>Eleutherozoa</taxon>
        <taxon>Echinozoa</taxon>
        <taxon>Holothuroidea</taxon>
        <taxon>Aspidochirotacea</taxon>
        <taxon>Aspidochirotida</taxon>
        <taxon>Holothuriidae</taxon>
        <taxon>Holothuria</taxon>
    </lineage>
</organism>
<comment type="caution">
    <text evidence="2">The sequence shown here is derived from an EMBL/GenBank/DDBJ whole genome shotgun (WGS) entry which is preliminary data.</text>
</comment>
<dbReference type="AlphaFoldDB" id="A0A9Q1BXX4"/>
<evidence type="ECO:0000256" key="1">
    <source>
        <dbReference type="SAM" id="MobiDB-lite"/>
    </source>
</evidence>